<dbReference type="SUPFAM" id="SSF53720">
    <property type="entry name" value="ALDH-like"/>
    <property type="match status" value="1"/>
</dbReference>
<dbReference type="PANTHER" id="PTHR43353:SF3">
    <property type="entry name" value="ALDEHYDE DEHYDROGENASE-RELATED"/>
    <property type="match status" value="1"/>
</dbReference>
<reference evidence="3 4" key="1">
    <citation type="submission" date="2023-09" db="EMBL/GenBank/DDBJ databases">
        <authorList>
            <person name="Rey-Velasco X."/>
        </authorList>
    </citation>
    <scope>NUCLEOTIDE SEQUENCE [LARGE SCALE GENOMIC DNA]</scope>
    <source>
        <strain evidence="3 4">F225</strain>
    </source>
</reference>
<comment type="caution">
    <text evidence="3">The sequence shown here is derived from an EMBL/GenBank/DDBJ whole genome shotgun (WGS) entry which is preliminary data.</text>
</comment>
<evidence type="ECO:0000313" key="4">
    <source>
        <dbReference type="Proteomes" id="UP001253848"/>
    </source>
</evidence>
<dbReference type="Pfam" id="PF00171">
    <property type="entry name" value="Aldedh"/>
    <property type="match status" value="1"/>
</dbReference>
<feature type="domain" description="Aldehyde dehydrogenase" evidence="2">
    <location>
        <begin position="21"/>
        <end position="460"/>
    </location>
</feature>
<accession>A0ABU3DMN6</accession>
<sequence length="526" mass="56623">MELIGKNIIGNDFSGEGKDIFFAVNPSTGKQMEPGFKEASQKEIDSAVRKASTAFQVYRNKSGQEKAEFLETIANEIMSLGDSLISRCIEETGLPEGRLTGERGRTVNQLKLFAKLLREGSWVDARIDTADPDRQPLPKADIRSMLKGLGPVGVFGASNFPLAFSVAGGDTASALAAGCTVVVKGHPAHPGTSEMVGLAIQRAVQKCNMPEGTFSMVNGPSVEVGQAIVRHPLIKAIGFTGSFRGGKALFDEANKREEPIPVYSEMGSSNPVFILPGALKERKDKIAQDLAASVNLGVGQFCTSPGLVFLQSSEDTEGFKNLLSQSISESDAGIMLTSGINGSYREGIEKLSSKNNVEVLAKGKEESSSCRGTSYLLHTTAQSFLSEHSLQEEIFGPSTLAITAQHKDEIVKAAENLYGHLTITIHGTEEDLLEHQDLIRVLEQKTGRIIINGYPTGVEVCDSMVHGGPFPATTDSRSTSVGTAAIKRFVRPVCYQSFPTSLLPDELKDGNPLKIWRLVNGDFKKE</sequence>
<organism evidence="3 4">
    <name type="scientific">Autumnicola psychrophila</name>
    <dbReference type="NCBI Taxonomy" id="3075592"/>
    <lineage>
        <taxon>Bacteria</taxon>
        <taxon>Pseudomonadati</taxon>
        <taxon>Bacteroidota</taxon>
        <taxon>Flavobacteriia</taxon>
        <taxon>Flavobacteriales</taxon>
        <taxon>Flavobacteriaceae</taxon>
        <taxon>Autumnicola</taxon>
    </lineage>
</organism>
<dbReference type="InterPro" id="IPR015590">
    <property type="entry name" value="Aldehyde_DH_dom"/>
</dbReference>
<dbReference type="Proteomes" id="UP001253848">
    <property type="component" value="Unassembled WGS sequence"/>
</dbReference>
<dbReference type="InterPro" id="IPR016163">
    <property type="entry name" value="Ald_DH_C"/>
</dbReference>
<dbReference type="InterPro" id="IPR016161">
    <property type="entry name" value="Ald_DH/histidinol_DH"/>
</dbReference>
<name>A0ABU3DMN6_9FLAO</name>
<dbReference type="CDD" id="cd07129">
    <property type="entry name" value="ALDH_KGSADH"/>
    <property type="match status" value="1"/>
</dbReference>
<dbReference type="EMBL" id="JAVRHN010000001">
    <property type="protein sequence ID" value="MDT0684979.1"/>
    <property type="molecule type" value="Genomic_DNA"/>
</dbReference>
<evidence type="ECO:0000256" key="1">
    <source>
        <dbReference type="ARBA" id="ARBA00023002"/>
    </source>
</evidence>
<keyword evidence="1" id="KW-0560">Oxidoreductase</keyword>
<proteinExistence type="predicted"/>
<protein>
    <submittedName>
        <fullName evidence="3">Aldehyde dehydrogenase (NADP(+))</fullName>
    </submittedName>
</protein>
<evidence type="ECO:0000313" key="3">
    <source>
        <dbReference type="EMBL" id="MDT0684979.1"/>
    </source>
</evidence>
<dbReference type="Gene3D" id="3.40.605.10">
    <property type="entry name" value="Aldehyde Dehydrogenase, Chain A, domain 1"/>
    <property type="match status" value="1"/>
</dbReference>
<dbReference type="PANTHER" id="PTHR43353">
    <property type="entry name" value="SUCCINATE-SEMIALDEHYDE DEHYDROGENASE, MITOCHONDRIAL"/>
    <property type="match status" value="1"/>
</dbReference>
<evidence type="ECO:0000259" key="2">
    <source>
        <dbReference type="Pfam" id="PF00171"/>
    </source>
</evidence>
<dbReference type="InterPro" id="IPR016162">
    <property type="entry name" value="Ald_DH_N"/>
</dbReference>
<dbReference type="RefSeq" id="WP_311498419.1">
    <property type="nucleotide sequence ID" value="NZ_JAVRHN010000001.1"/>
</dbReference>
<dbReference type="Gene3D" id="3.40.309.10">
    <property type="entry name" value="Aldehyde Dehydrogenase, Chain A, domain 2"/>
    <property type="match status" value="1"/>
</dbReference>
<keyword evidence="4" id="KW-1185">Reference proteome</keyword>
<dbReference type="InterPro" id="IPR044151">
    <property type="entry name" value="ALDH_KGSADH"/>
</dbReference>
<gene>
    <name evidence="3" type="ORF">RM541_01285</name>
</gene>
<dbReference type="InterPro" id="IPR050740">
    <property type="entry name" value="Aldehyde_DH_Superfamily"/>
</dbReference>